<dbReference type="Pfam" id="PF04138">
    <property type="entry name" value="GtrA_DPMS_TM"/>
    <property type="match status" value="1"/>
</dbReference>
<evidence type="ECO:0000313" key="8">
    <source>
        <dbReference type="EMBL" id="QHL90257.1"/>
    </source>
</evidence>
<accession>A0A7Z2NVD8</accession>
<gene>
    <name evidence="8" type="ORF">GVO57_04660</name>
</gene>
<dbReference type="PANTHER" id="PTHR38459:SF1">
    <property type="entry name" value="PROPHAGE BACTOPRENOL-LINKED GLUCOSE TRANSLOCASE HOMOLOG"/>
    <property type="match status" value="1"/>
</dbReference>
<evidence type="ECO:0000256" key="5">
    <source>
        <dbReference type="ARBA" id="ARBA00023136"/>
    </source>
</evidence>
<dbReference type="InterPro" id="IPR007267">
    <property type="entry name" value="GtrA_DPMS_TM"/>
</dbReference>
<feature type="domain" description="GtrA/DPMS transmembrane" evidence="7">
    <location>
        <begin position="17"/>
        <end position="134"/>
    </location>
</feature>
<dbReference type="Proteomes" id="UP000464468">
    <property type="component" value="Chromosome"/>
</dbReference>
<dbReference type="KEGG" id="schy:GVO57_04660"/>
<keyword evidence="5 6" id="KW-0472">Membrane</keyword>
<evidence type="ECO:0000256" key="3">
    <source>
        <dbReference type="ARBA" id="ARBA00022692"/>
    </source>
</evidence>
<evidence type="ECO:0000259" key="7">
    <source>
        <dbReference type="Pfam" id="PF04138"/>
    </source>
</evidence>
<feature type="transmembrane region" description="Helical" evidence="6">
    <location>
        <begin position="41"/>
        <end position="61"/>
    </location>
</feature>
<dbReference type="InterPro" id="IPR051401">
    <property type="entry name" value="GtrA_CellWall_Glycosyl"/>
</dbReference>
<dbReference type="GO" id="GO:0005886">
    <property type="term" value="C:plasma membrane"/>
    <property type="evidence" value="ECO:0007669"/>
    <property type="project" value="TreeGrafter"/>
</dbReference>
<protein>
    <submittedName>
        <fullName evidence="8">GtrA family protein</fullName>
    </submittedName>
</protein>
<evidence type="ECO:0000313" key="9">
    <source>
        <dbReference type="Proteomes" id="UP000464468"/>
    </source>
</evidence>
<keyword evidence="4 6" id="KW-1133">Transmembrane helix</keyword>
<evidence type="ECO:0000256" key="4">
    <source>
        <dbReference type="ARBA" id="ARBA00022989"/>
    </source>
</evidence>
<dbReference type="AlphaFoldDB" id="A0A7Z2NVD8"/>
<organism evidence="8 9">
    <name type="scientific">Sphingomonas changnyeongensis</name>
    <dbReference type="NCBI Taxonomy" id="2698679"/>
    <lineage>
        <taxon>Bacteria</taxon>
        <taxon>Pseudomonadati</taxon>
        <taxon>Pseudomonadota</taxon>
        <taxon>Alphaproteobacteria</taxon>
        <taxon>Sphingomonadales</taxon>
        <taxon>Sphingomonadaceae</taxon>
        <taxon>Sphingomonas</taxon>
    </lineage>
</organism>
<proteinExistence type="inferred from homology"/>
<evidence type="ECO:0000256" key="2">
    <source>
        <dbReference type="ARBA" id="ARBA00009399"/>
    </source>
</evidence>
<evidence type="ECO:0000256" key="1">
    <source>
        <dbReference type="ARBA" id="ARBA00004141"/>
    </source>
</evidence>
<dbReference type="GO" id="GO:0000271">
    <property type="term" value="P:polysaccharide biosynthetic process"/>
    <property type="evidence" value="ECO:0007669"/>
    <property type="project" value="InterPro"/>
</dbReference>
<evidence type="ECO:0000256" key="6">
    <source>
        <dbReference type="SAM" id="Phobius"/>
    </source>
</evidence>
<keyword evidence="9" id="KW-1185">Reference proteome</keyword>
<name>A0A7Z2NVD8_9SPHN</name>
<feature type="transmembrane region" description="Helical" evidence="6">
    <location>
        <begin position="82"/>
        <end position="99"/>
    </location>
</feature>
<keyword evidence="3 6" id="KW-0812">Transmembrane</keyword>
<reference evidence="8 9" key="1">
    <citation type="submission" date="2020-01" db="EMBL/GenBank/DDBJ databases">
        <title>Sphingomonas sp. C33 whole genome sequece.</title>
        <authorList>
            <person name="Park C."/>
        </authorList>
    </citation>
    <scope>NUCLEOTIDE SEQUENCE [LARGE SCALE GENOMIC DNA]</scope>
    <source>
        <strain evidence="8 9">C33</strain>
    </source>
</reference>
<dbReference type="EMBL" id="CP047895">
    <property type="protein sequence ID" value="QHL90257.1"/>
    <property type="molecule type" value="Genomic_DNA"/>
</dbReference>
<sequence>MARIPPEQRALYGQLVRFLITGGFVTLLGAAVYAVPAQFMGVPPLAANVLAYLVAALIGYVMHSRWSFRGHGRRDNVARTTGRFVIVSLVSFSLNSLWVWSLTDLAGGEPWWAVVPMVFVTPVVTFLLNRNWVFG</sequence>
<comment type="similarity">
    <text evidence="2">Belongs to the GtrA family.</text>
</comment>
<feature type="transmembrane region" description="Helical" evidence="6">
    <location>
        <begin position="12"/>
        <end position="35"/>
    </location>
</feature>
<dbReference type="PANTHER" id="PTHR38459">
    <property type="entry name" value="PROPHAGE BACTOPRENOL-LINKED GLUCOSE TRANSLOCASE HOMOLOG"/>
    <property type="match status" value="1"/>
</dbReference>
<dbReference type="RefSeq" id="WP_160592185.1">
    <property type="nucleotide sequence ID" value="NZ_CP047895.1"/>
</dbReference>
<feature type="transmembrane region" description="Helical" evidence="6">
    <location>
        <begin position="111"/>
        <end position="129"/>
    </location>
</feature>
<comment type="subcellular location">
    <subcellularLocation>
        <location evidence="1">Membrane</location>
        <topology evidence="1">Multi-pass membrane protein</topology>
    </subcellularLocation>
</comment>